<organism evidence="1 2">
    <name type="scientific">Penicillium freii</name>
    <dbReference type="NCBI Taxonomy" id="48697"/>
    <lineage>
        <taxon>Eukaryota</taxon>
        <taxon>Fungi</taxon>
        <taxon>Dikarya</taxon>
        <taxon>Ascomycota</taxon>
        <taxon>Pezizomycotina</taxon>
        <taxon>Eurotiomycetes</taxon>
        <taxon>Eurotiomycetidae</taxon>
        <taxon>Eurotiales</taxon>
        <taxon>Aspergillaceae</taxon>
        <taxon>Penicillium</taxon>
    </lineage>
</organism>
<reference evidence="1 2" key="1">
    <citation type="submission" date="2015-10" db="EMBL/GenBank/DDBJ databases">
        <title>Genome sequencing of Penicillium freii.</title>
        <authorList>
            <person name="Nguyen H.D."/>
            <person name="Visagie C.M."/>
            <person name="Seifert K.A."/>
        </authorList>
    </citation>
    <scope>NUCLEOTIDE SEQUENCE [LARGE SCALE GENOMIC DNA]</scope>
    <source>
        <strain evidence="1 2">DAOM 242723</strain>
    </source>
</reference>
<accession>A0A124GSP4</accession>
<evidence type="ECO:0000313" key="2">
    <source>
        <dbReference type="Proteomes" id="UP000055045"/>
    </source>
</evidence>
<dbReference type="Proteomes" id="UP000055045">
    <property type="component" value="Unassembled WGS sequence"/>
</dbReference>
<protein>
    <submittedName>
        <fullName evidence="1">Uncharacterized protein</fullName>
    </submittedName>
</protein>
<keyword evidence="2" id="KW-1185">Reference proteome</keyword>
<proteinExistence type="predicted"/>
<dbReference type="AlphaFoldDB" id="A0A124GSP4"/>
<comment type="caution">
    <text evidence="1">The sequence shown here is derived from an EMBL/GenBank/DDBJ whole genome shotgun (WGS) entry which is preliminary data.</text>
</comment>
<evidence type="ECO:0000313" key="1">
    <source>
        <dbReference type="EMBL" id="KUM65062.1"/>
    </source>
</evidence>
<gene>
    <name evidence="1" type="ORF">ACN42_g2021</name>
</gene>
<sequence>MILRNFCGDIGPRIALSEEQFDSLLSTLKGLENLHLYIDLNEAAWLKLFTKLAPQLEGLVLSQDHMPLYLVQDERTSTNVHRIYSAKPKRPK</sequence>
<dbReference type="EMBL" id="LLXE01000034">
    <property type="protein sequence ID" value="KUM65062.1"/>
    <property type="molecule type" value="Genomic_DNA"/>
</dbReference>
<dbReference type="STRING" id="48697.A0A124GSP4"/>
<name>A0A124GSP4_PENFR</name>